<feature type="compositionally biased region" description="Basic and acidic residues" evidence="3">
    <location>
        <begin position="569"/>
        <end position="581"/>
    </location>
</feature>
<dbReference type="STRING" id="329885.A0A4U0UW45"/>
<feature type="region of interest" description="Disordered" evidence="3">
    <location>
        <begin position="66"/>
        <end position="193"/>
    </location>
</feature>
<feature type="compositionally biased region" description="Polar residues" evidence="3">
    <location>
        <begin position="479"/>
        <end position="492"/>
    </location>
</feature>
<feature type="compositionally biased region" description="Polar residues" evidence="3">
    <location>
        <begin position="284"/>
        <end position="309"/>
    </location>
</feature>
<feature type="compositionally biased region" description="Gly residues" evidence="3">
    <location>
        <begin position="394"/>
        <end position="413"/>
    </location>
</feature>
<evidence type="ECO:0000259" key="4">
    <source>
        <dbReference type="PROSITE" id="PS50961"/>
    </source>
</evidence>
<dbReference type="SUPFAM" id="SSF46785">
    <property type="entry name" value="Winged helix' DNA-binding domain"/>
    <property type="match status" value="1"/>
</dbReference>
<reference evidence="5 6" key="1">
    <citation type="submission" date="2017-03" db="EMBL/GenBank/DDBJ databases">
        <title>Genomes of endolithic fungi from Antarctica.</title>
        <authorList>
            <person name="Coleine C."/>
            <person name="Masonjones S."/>
            <person name="Stajich J.E."/>
        </authorList>
    </citation>
    <scope>NUCLEOTIDE SEQUENCE [LARGE SCALE GENOMIC DNA]</scope>
    <source>
        <strain evidence="5 6">CCFEE 5311</strain>
    </source>
</reference>
<dbReference type="CDD" id="cd07323">
    <property type="entry name" value="LAM"/>
    <property type="match status" value="1"/>
</dbReference>
<dbReference type="PROSITE" id="PS50961">
    <property type="entry name" value="HTH_LA"/>
    <property type="match status" value="1"/>
</dbReference>
<dbReference type="OrthoDB" id="340227at2759"/>
<feature type="compositionally biased region" description="Low complexity" evidence="3">
    <location>
        <begin position="220"/>
        <end position="232"/>
    </location>
</feature>
<feature type="domain" description="HTH La-type RNA-binding" evidence="4">
    <location>
        <begin position="707"/>
        <end position="798"/>
    </location>
</feature>
<dbReference type="SMART" id="SM00684">
    <property type="entry name" value="DM15"/>
    <property type="match status" value="2"/>
</dbReference>
<dbReference type="EMBL" id="NAJP01000039">
    <property type="protein sequence ID" value="TKA39375.1"/>
    <property type="molecule type" value="Genomic_DNA"/>
</dbReference>
<dbReference type="InterPro" id="IPR036390">
    <property type="entry name" value="WH_DNA-bd_sf"/>
</dbReference>
<comment type="caution">
    <text evidence="5">The sequence shown here is derived from an EMBL/GenBank/DDBJ whole genome shotgun (WGS) entry which is preliminary data.</text>
</comment>
<feature type="region of interest" description="Disordered" evidence="3">
    <location>
        <begin position="1"/>
        <end position="41"/>
    </location>
</feature>
<dbReference type="Pfam" id="PF21071">
    <property type="entry name" value="LARP1_HEAT"/>
    <property type="match status" value="1"/>
</dbReference>
<feature type="compositionally biased region" description="Basic and acidic residues" evidence="3">
    <location>
        <begin position="886"/>
        <end position="896"/>
    </location>
</feature>
<feature type="compositionally biased region" description="Polar residues" evidence="3">
    <location>
        <begin position="104"/>
        <end position="119"/>
    </location>
</feature>
<gene>
    <name evidence="5" type="ORF">B0A54_10394</name>
</gene>
<feature type="compositionally biased region" description="Polar residues" evidence="3">
    <location>
        <begin position="127"/>
        <end position="146"/>
    </location>
</feature>
<dbReference type="GO" id="GO:0048255">
    <property type="term" value="P:mRNA stabilization"/>
    <property type="evidence" value="ECO:0007669"/>
    <property type="project" value="InterPro"/>
</dbReference>
<dbReference type="Gene3D" id="1.10.10.10">
    <property type="entry name" value="Winged helix-like DNA-binding domain superfamily/Winged helix DNA-binding domain"/>
    <property type="match status" value="1"/>
</dbReference>
<dbReference type="AlphaFoldDB" id="A0A4U0UW45"/>
<sequence length="1172" mass="127407">MVASSASPSGFSYAQAAKGRSPVTSTTVPTPSASSNAINGAASPAIDSFSELKPGGNWADDVEATVAGKEQAEVPKPAEDVAKSVASSKESSVARAKSEEKTETSGVSSPDLTMSGSATTKDDDSSRAPTHGSSSDTTWETKSQEASEPAWIADRKERQASSQKSDNTVKGENKSTELALPSPPKPALQEAPLPPVNIWLKRAESQKVKTVIPQPSPSKATADAPATRPAAAKENQRPRADSRKKAMSVGNIPRTGEAPYSTNSEPRKPTKGVSDVRVTDLSRVPQSAAVTATTPTARMNAQTRSSLPNIPNAPSFAKEHGSWPTPEVAQDNERKDVTDKESAEKPSDEATPSSKGRKKHEWEKMVVTPTIRWEAQNARGADGQRPPGAERGGRGGTMRGRGSFRGGASGGPNGSARPAQRGSVSLGDEEVSPTWAQQRGRTDMDDRQAMPPPPKPNRASSESSRREQKTEPPRDRSVKGQSSNDAQPQTDGENLASRQGEGSAATSTWVDTQSNLPRTKSPSHINSAANEGKEEIRFPEPIPRRSSVGTQTDNPPRSGPPPIRMVASDPRKEQRSFDSYKDTNMNGMSRGAGKRGGRGRGGAREFTANGHQPGHAYQNGEVASSPGYGVPPSPSAYHSSRGHHVAYPGRGGFSRGNPRAHSIPESYYGRYNNNAYGPSQPPPGQAYTPGMYDYNGYPMSAMPYQPYMDHQYLMAMVNLQLEYYFSIDNLLKDMFLRKNMDSQGFVFLDLVASFNRIKQLTQDRSLLKEVCLASETIEIRVGEDGKERLRRHDGYEQFLLPIEQRDPAAQNDGPKQLQPPERSHLPAFGAMPGRGLANAGFPGMQPRYDRRSYDGGFPAMNGGPPQFTAFAGVPEAQPYAEMTNGEDTRGRAEKSPTQDGQTPPMPQPVPNTEKDAEPDAFPDDQVTILTVMVRVKKDPPFFSEATRTFSNGSIDSRSIFAELEKAKEPQAASTPNGDNTAANGDSPAQVAESNKPRSAKRTPASEIYWAKEQVAEPESLPSDITSEPYTRLHYKALEQRHHATLGTCPYDLDVLYKFWSHFLLRNFNAKMYSEFHHYANEDRKIRQSLNGLSALIKFYDQALHSHSTIRDRVVRDYVELVEHEPAGLEAAAFRQLRAAWRDGALNLKNRKKLVDVVGTVLKGRLEGAGVSP</sequence>
<organism evidence="5 6">
    <name type="scientific">Friedmanniomyces endolithicus</name>
    <dbReference type="NCBI Taxonomy" id="329885"/>
    <lineage>
        <taxon>Eukaryota</taxon>
        <taxon>Fungi</taxon>
        <taxon>Dikarya</taxon>
        <taxon>Ascomycota</taxon>
        <taxon>Pezizomycotina</taxon>
        <taxon>Dothideomycetes</taxon>
        <taxon>Dothideomycetidae</taxon>
        <taxon>Mycosphaerellales</taxon>
        <taxon>Teratosphaeriaceae</taxon>
        <taxon>Friedmanniomyces</taxon>
    </lineage>
</organism>
<feature type="compositionally biased region" description="Basic and acidic residues" evidence="3">
    <location>
        <begin position="234"/>
        <end position="244"/>
    </location>
</feature>
<feature type="compositionally biased region" description="Basic and acidic residues" evidence="3">
    <location>
        <begin position="331"/>
        <end position="348"/>
    </location>
</feature>
<dbReference type="Pfam" id="PF05383">
    <property type="entry name" value="La"/>
    <property type="match status" value="1"/>
</dbReference>
<accession>A0A4U0UW45</accession>
<evidence type="ECO:0000256" key="1">
    <source>
        <dbReference type="ARBA" id="ARBA00022884"/>
    </source>
</evidence>
<name>A0A4U0UW45_9PEZI</name>
<keyword evidence="1 2" id="KW-0694">RNA-binding</keyword>
<dbReference type="SMART" id="SM00715">
    <property type="entry name" value="LA"/>
    <property type="match status" value="1"/>
</dbReference>
<dbReference type="Proteomes" id="UP000310066">
    <property type="component" value="Unassembled WGS sequence"/>
</dbReference>
<dbReference type="InterPro" id="IPR036388">
    <property type="entry name" value="WH-like_DNA-bd_sf"/>
</dbReference>
<feature type="compositionally biased region" description="Polar residues" evidence="3">
    <location>
        <begin position="1"/>
        <end position="12"/>
    </location>
</feature>
<feature type="compositionally biased region" description="Polar residues" evidence="3">
    <location>
        <begin position="504"/>
        <end position="529"/>
    </location>
</feature>
<feature type="region of interest" description="Disordered" evidence="3">
    <location>
        <begin position="837"/>
        <end position="920"/>
    </location>
</feature>
<feature type="compositionally biased region" description="Low complexity" evidence="3">
    <location>
        <begin position="21"/>
        <end position="41"/>
    </location>
</feature>
<evidence type="ECO:0000256" key="2">
    <source>
        <dbReference type="PROSITE-ProRule" id="PRU00332"/>
    </source>
</evidence>
<evidence type="ECO:0000313" key="5">
    <source>
        <dbReference type="EMBL" id="TKA39375.1"/>
    </source>
</evidence>
<dbReference type="InterPro" id="IPR006630">
    <property type="entry name" value="La_HTH"/>
</dbReference>
<feature type="region of interest" description="Disordered" evidence="3">
    <location>
        <begin position="206"/>
        <end position="641"/>
    </location>
</feature>
<dbReference type="InterPro" id="IPR006607">
    <property type="entry name" value="DM15"/>
</dbReference>
<feature type="compositionally biased region" description="Basic and acidic residues" evidence="3">
    <location>
        <begin position="463"/>
        <end position="478"/>
    </location>
</feature>
<dbReference type="GO" id="GO:0000339">
    <property type="term" value="F:RNA cap binding"/>
    <property type="evidence" value="ECO:0007669"/>
    <property type="project" value="InterPro"/>
</dbReference>
<proteinExistence type="predicted"/>
<evidence type="ECO:0000256" key="3">
    <source>
        <dbReference type="SAM" id="MobiDB-lite"/>
    </source>
</evidence>
<protein>
    <recommendedName>
        <fullName evidence="4">HTH La-type RNA-binding domain-containing protein</fullName>
    </recommendedName>
</protein>
<feature type="region of interest" description="Disordered" evidence="3">
    <location>
        <begin position="801"/>
        <end position="825"/>
    </location>
</feature>
<feature type="compositionally biased region" description="Polar residues" evidence="3">
    <location>
        <begin position="971"/>
        <end position="983"/>
    </location>
</feature>
<feature type="region of interest" description="Disordered" evidence="3">
    <location>
        <begin position="965"/>
        <end position="1005"/>
    </location>
</feature>
<evidence type="ECO:0000313" key="6">
    <source>
        <dbReference type="Proteomes" id="UP000310066"/>
    </source>
</evidence>
<feature type="compositionally biased region" description="Low complexity" evidence="3">
    <location>
        <begin position="83"/>
        <end position="95"/>
    </location>
</feature>
<feature type="compositionally biased region" description="Basic and acidic residues" evidence="3">
    <location>
        <begin position="70"/>
        <end position="82"/>
    </location>
</feature>